<evidence type="ECO:0000313" key="3">
    <source>
        <dbReference type="Proteomes" id="UP000694620"/>
    </source>
</evidence>
<dbReference type="SMART" id="SM00034">
    <property type="entry name" value="CLECT"/>
    <property type="match status" value="1"/>
</dbReference>
<accession>A0A8C4RE23</accession>
<reference evidence="2" key="1">
    <citation type="submission" date="2021-06" db="EMBL/GenBank/DDBJ databases">
        <authorList>
            <consortium name="Wellcome Sanger Institute Data Sharing"/>
        </authorList>
    </citation>
    <scope>NUCLEOTIDE SEQUENCE [LARGE SCALE GENOMIC DNA]</scope>
</reference>
<dbReference type="PANTHER" id="PTHR45784:SF3">
    <property type="entry name" value="C-TYPE LECTIN DOMAIN FAMILY 4 MEMBER K-LIKE-RELATED"/>
    <property type="match status" value="1"/>
</dbReference>
<dbReference type="InterPro" id="IPR001304">
    <property type="entry name" value="C-type_lectin-like"/>
</dbReference>
<dbReference type="Ensembl" id="ENSECRT00000000764.1">
    <property type="protein sequence ID" value="ENSECRP00000000751.1"/>
    <property type="gene ID" value="ENSECRG00000000483.1"/>
</dbReference>
<dbReference type="PANTHER" id="PTHR45784">
    <property type="entry name" value="C-TYPE LECTIN DOMAIN FAMILY 20 MEMBER A-RELATED"/>
    <property type="match status" value="1"/>
</dbReference>
<evidence type="ECO:0000259" key="1">
    <source>
        <dbReference type="PROSITE" id="PS50041"/>
    </source>
</evidence>
<reference evidence="2" key="2">
    <citation type="submission" date="2025-08" db="UniProtKB">
        <authorList>
            <consortium name="Ensembl"/>
        </authorList>
    </citation>
    <scope>IDENTIFICATION</scope>
</reference>
<keyword evidence="3" id="KW-1185">Reference proteome</keyword>
<dbReference type="SUPFAM" id="SSF56436">
    <property type="entry name" value="C-type lectin-like"/>
    <property type="match status" value="1"/>
</dbReference>
<sequence>MFNFVIAGCSGDGEAGLGCAGHYNSRNVHDTQKFYAVNITKSWISALEYCNSNFTGLATIRSSREEWHLLKYLNEINLQNTLWIGMRCSRVFGFWFWINDDPVTYHNWIYNSSAVIQDNQHCVILNVSQTNWIKQDCEKTAMFVCYSDE</sequence>
<protein>
    <recommendedName>
        <fullName evidence="1">C-type lectin domain-containing protein</fullName>
    </recommendedName>
</protein>
<dbReference type="AlphaFoldDB" id="A0A8C4RE23"/>
<dbReference type="Pfam" id="PF00059">
    <property type="entry name" value="Lectin_C"/>
    <property type="match status" value="1"/>
</dbReference>
<dbReference type="Proteomes" id="UP000694620">
    <property type="component" value="Chromosome 1"/>
</dbReference>
<dbReference type="InterPro" id="IPR016186">
    <property type="entry name" value="C-type_lectin-like/link_sf"/>
</dbReference>
<proteinExistence type="predicted"/>
<dbReference type="InterPro" id="IPR016187">
    <property type="entry name" value="CTDL_fold"/>
</dbReference>
<name>A0A8C4RE23_ERPCA</name>
<dbReference type="PROSITE" id="PS50041">
    <property type="entry name" value="C_TYPE_LECTIN_2"/>
    <property type="match status" value="1"/>
</dbReference>
<dbReference type="CDD" id="cd00037">
    <property type="entry name" value="CLECT"/>
    <property type="match status" value="1"/>
</dbReference>
<feature type="domain" description="C-type lectin" evidence="1">
    <location>
        <begin position="29"/>
        <end position="146"/>
    </location>
</feature>
<reference evidence="2" key="3">
    <citation type="submission" date="2025-09" db="UniProtKB">
        <authorList>
            <consortium name="Ensembl"/>
        </authorList>
    </citation>
    <scope>IDENTIFICATION</scope>
</reference>
<organism evidence="2 3">
    <name type="scientific">Erpetoichthys calabaricus</name>
    <name type="common">Rope fish</name>
    <name type="synonym">Calamoichthys calabaricus</name>
    <dbReference type="NCBI Taxonomy" id="27687"/>
    <lineage>
        <taxon>Eukaryota</taxon>
        <taxon>Metazoa</taxon>
        <taxon>Chordata</taxon>
        <taxon>Craniata</taxon>
        <taxon>Vertebrata</taxon>
        <taxon>Euteleostomi</taxon>
        <taxon>Actinopterygii</taxon>
        <taxon>Polypteriformes</taxon>
        <taxon>Polypteridae</taxon>
        <taxon>Erpetoichthys</taxon>
    </lineage>
</organism>
<dbReference type="GeneTree" id="ENSGT01110000267757"/>
<evidence type="ECO:0000313" key="2">
    <source>
        <dbReference type="Ensembl" id="ENSECRP00000000751.1"/>
    </source>
</evidence>
<dbReference type="Gene3D" id="3.10.100.10">
    <property type="entry name" value="Mannose-Binding Protein A, subunit A"/>
    <property type="match status" value="1"/>
</dbReference>